<evidence type="ECO:0000313" key="1">
    <source>
        <dbReference type="EMBL" id="SVA22179.1"/>
    </source>
</evidence>
<organism evidence="1">
    <name type="scientific">marine metagenome</name>
    <dbReference type="NCBI Taxonomy" id="408172"/>
    <lineage>
        <taxon>unclassified sequences</taxon>
        <taxon>metagenomes</taxon>
        <taxon>ecological metagenomes</taxon>
    </lineage>
</organism>
<dbReference type="AlphaFoldDB" id="A0A381U245"/>
<sequence length="76" mass="8990">MGTYGMNQRKNIQENRKEIIIKQIAINRLKSLFKPGFLNWKLILKENYLAKRTNTLRQVNSGNILTFLDHSVNLMR</sequence>
<gene>
    <name evidence="1" type="ORF">METZ01_LOCUS75033</name>
</gene>
<dbReference type="EMBL" id="UINC01005575">
    <property type="protein sequence ID" value="SVA22179.1"/>
    <property type="molecule type" value="Genomic_DNA"/>
</dbReference>
<protein>
    <submittedName>
        <fullName evidence="1">Uncharacterized protein</fullName>
    </submittedName>
</protein>
<accession>A0A381U245</accession>
<reference evidence="1" key="1">
    <citation type="submission" date="2018-05" db="EMBL/GenBank/DDBJ databases">
        <authorList>
            <person name="Lanie J.A."/>
            <person name="Ng W.-L."/>
            <person name="Kazmierczak K.M."/>
            <person name="Andrzejewski T.M."/>
            <person name="Davidsen T.M."/>
            <person name="Wayne K.J."/>
            <person name="Tettelin H."/>
            <person name="Glass J.I."/>
            <person name="Rusch D."/>
            <person name="Podicherti R."/>
            <person name="Tsui H.-C.T."/>
            <person name="Winkler M.E."/>
        </authorList>
    </citation>
    <scope>NUCLEOTIDE SEQUENCE</scope>
</reference>
<name>A0A381U245_9ZZZZ</name>
<proteinExistence type="predicted"/>